<dbReference type="EC" id="1.1.1.100" evidence="2"/>
<dbReference type="InterPro" id="IPR002347">
    <property type="entry name" value="SDR_fam"/>
</dbReference>
<dbReference type="RefSeq" id="WP_231741649.1">
    <property type="nucleotide sequence ID" value="NZ_CP151726.1"/>
</dbReference>
<dbReference type="SUPFAM" id="SSF51735">
    <property type="entry name" value="NAD(P)-binding Rossmann-fold domains"/>
    <property type="match status" value="1"/>
</dbReference>
<dbReference type="Gene3D" id="3.40.50.720">
    <property type="entry name" value="NAD(P)-binding Rossmann-like Domain"/>
    <property type="match status" value="1"/>
</dbReference>
<organism evidence="2 3">
    <name type="scientific">Stieleria varia</name>
    <dbReference type="NCBI Taxonomy" id="2528005"/>
    <lineage>
        <taxon>Bacteria</taxon>
        <taxon>Pseudomonadati</taxon>
        <taxon>Planctomycetota</taxon>
        <taxon>Planctomycetia</taxon>
        <taxon>Pirellulales</taxon>
        <taxon>Pirellulaceae</taxon>
        <taxon>Stieleria</taxon>
    </lineage>
</organism>
<proteinExistence type="inferred from homology"/>
<dbReference type="InterPro" id="IPR036291">
    <property type="entry name" value="NAD(P)-bd_dom_sf"/>
</dbReference>
<dbReference type="CDD" id="cd05233">
    <property type="entry name" value="SDR_c"/>
    <property type="match status" value="1"/>
</dbReference>
<comment type="similarity">
    <text evidence="1">Belongs to the short-chain dehydrogenases/reductases (SDR) family.</text>
</comment>
<dbReference type="Pfam" id="PF13561">
    <property type="entry name" value="adh_short_C2"/>
    <property type="match status" value="1"/>
</dbReference>
<gene>
    <name evidence="2" type="primary">fabG_1</name>
    <name evidence="2" type="ORF">Pla52n_05080</name>
</gene>
<comment type="caution">
    <text evidence="2">The sequence shown here is derived from an EMBL/GenBank/DDBJ whole genome shotgun (WGS) entry which is preliminary data.</text>
</comment>
<keyword evidence="2" id="KW-0560">Oxidoreductase</keyword>
<reference evidence="2 3" key="1">
    <citation type="submission" date="2019-02" db="EMBL/GenBank/DDBJ databases">
        <title>Deep-cultivation of Planctomycetes and their phenomic and genomic characterization uncovers novel biology.</title>
        <authorList>
            <person name="Wiegand S."/>
            <person name="Jogler M."/>
            <person name="Boedeker C."/>
            <person name="Pinto D."/>
            <person name="Vollmers J."/>
            <person name="Rivas-Marin E."/>
            <person name="Kohn T."/>
            <person name="Peeters S.H."/>
            <person name="Heuer A."/>
            <person name="Rast P."/>
            <person name="Oberbeckmann S."/>
            <person name="Bunk B."/>
            <person name="Jeske O."/>
            <person name="Meyerdierks A."/>
            <person name="Storesund J.E."/>
            <person name="Kallscheuer N."/>
            <person name="Luecker S."/>
            <person name="Lage O.M."/>
            <person name="Pohl T."/>
            <person name="Merkel B.J."/>
            <person name="Hornburger P."/>
            <person name="Mueller R.-W."/>
            <person name="Bruemmer F."/>
            <person name="Labrenz M."/>
            <person name="Spormann A.M."/>
            <person name="Op Den Camp H."/>
            <person name="Overmann J."/>
            <person name="Amann R."/>
            <person name="Jetten M.S.M."/>
            <person name="Mascher T."/>
            <person name="Medema M.H."/>
            <person name="Devos D.P."/>
            <person name="Kaster A.-K."/>
            <person name="Ovreas L."/>
            <person name="Rohde M."/>
            <person name="Galperin M.Y."/>
            <person name="Jogler C."/>
        </authorList>
    </citation>
    <scope>NUCLEOTIDE SEQUENCE [LARGE SCALE GENOMIC DNA]</scope>
    <source>
        <strain evidence="2 3">Pla52n</strain>
    </source>
</reference>
<keyword evidence="3" id="KW-1185">Reference proteome</keyword>
<dbReference type="AlphaFoldDB" id="A0A5C6B917"/>
<dbReference type="GO" id="GO:0004316">
    <property type="term" value="F:3-oxoacyl-[acyl-carrier-protein] reductase (NADPH) activity"/>
    <property type="evidence" value="ECO:0007669"/>
    <property type="project" value="UniProtKB-EC"/>
</dbReference>
<dbReference type="PANTHER" id="PTHR42760">
    <property type="entry name" value="SHORT-CHAIN DEHYDROGENASES/REDUCTASES FAMILY MEMBER"/>
    <property type="match status" value="1"/>
</dbReference>
<dbReference type="Proteomes" id="UP000320176">
    <property type="component" value="Unassembled WGS sequence"/>
</dbReference>
<dbReference type="GO" id="GO:0030497">
    <property type="term" value="P:fatty acid elongation"/>
    <property type="evidence" value="ECO:0007669"/>
    <property type="project" value="TreeGrafter"/>
</dbReference>
<evidence type="ECO:0000313" key="3">
    <source>
        <dbReference type="Proteomes" id="UP000320176"/>
    </source>
</evidence>
<dbReference type="EMBL" id="SJPN01000001">
    <property type="protein sequence ID" value="TWU07931.1"/>
    <property type="molecule type" value="Genomic_DNA"/>
</dbReference>
<dbReference type="PANTHER" id="PTHR42760:SF40">
    <property type="entry name" value="3-OXOACYL-[ACYL-CARRIER-PROTEIN] REDUCTASE, CHLOROPLASTIC"/>
    <property type="match status" value="1"/>
</dbReference>
<evidence type="ECO:0000256" key="1">
    <source>
        <dbReference type="ARBA" id="ARBA00006484"/>
    </source>
</evidence>
<protein>
    <submittedName>
        <fullName evidence="2">3-oxoacyl-[acyl-carrier-protein] reductase FabG</fullName>
        <ecNumber evidence="2">1.1.1.100</ecNumber>
    </submittedName>
</protein>
<accession>A0A5C6B917</accession>
<evidence type="ECO:0000313" key="2">
    <source>
        <dbReference type="EMBL" id="TWU07931.1"/>
    </source>
</evidence>
<sequence>MSKNVVSKKPDSSEFRGARVVVTGASSGIGQAIAVRTANSGASSVLVHYRKNREGAEQTAEMLRQQGTEVFLTSADLSDPDQAEQLVDAAWNQLGHVTTWVNNAGADVLTSKSAELDFQSKLRLLLEVDLVNTIGLSRLVADRMLKQTAAVSGSNVPPSMTFIGWDQAPAGMEGDAGQMFGPVKAAVMAYANSLAQTLSPHVRVNTVAPGWIQTAWGQSTSEYWNQRARSQSLMARWGTPQDVARAVCFLAAPGNTFCTGQTLNVNGGWNRRPDHLGGD</sequence>
<dbReference type="PRINTS" id="PR00081">
    <property type="entry name" value="GDHRDH"/>
</dbReference>
<name>A0A5C6B917_9BACT</name>